<evidence type="ECO:0000313" key="10">
    <source>
        <dbReference type="Proteomes" id="UP000186104"/>
    </source>
</evidence>
<dbReference type="STRING" id="499555.BJL86_3070"/>
<dbReference type="Proteomes" id="UP000186104">
    <property type="component" value="Chromosome"/>
</dbReference>
<proteinExistence type="inferred from homology"/>
<dbReference type="InterPro" id="IPR017853">
    <property type="entry name" value="GH"/>
</dbReference>
<dbReference type="EMBL" id="CP015961">
    <property type="protein sequence ID" value="ANI93829.1"/>
    <property type="molecule type" value="Genomic_DNA"/>
</dbReference>
<dbReference type="Pfam" id="PF00933">
    <property type="entry name" value="Glyco_hydro_3"/>
    <property type="match status" value="1"/>
</dbReference>
<dbReference type="EC" id="3.2.1.52" evidence="3"/>
<sequence>MAAMKFRSGLLAAAMSTVMATTSACALLPGESSDPSVQQPTVSAASEQTSTSSPKTDTCPIHTELDSMEVRTKIAQLLTVGVASAEDAMWAVNDINVGGIFIGSDVAEPILASGQLPELRRQAPFPLMVTIDEEGGRVSRMDAVSGPLPSARAMAQMPIEEVRNLARMRGEEMKRLGITVDFAPTIDVSAQPDDDVIGDRSFSPDPQVVIDYARAFAEGLLEAGITPVFKHFPGHGRSTGDSHQSAVSVPPIEELRDYELRPFAQLVGMPRTAVMMGHLDAPGITAPGEPASMSPGAYDLLRSGEGYGGPPYNGVIFTDDLSGMRAITDHYTVPEAVLQSLIAGADSPLWISTAELVPTIDIIEQAVNDGRYPVERLDASVQRMSELRSSNGCNE</sequence>
<evidence type="ECO:0000256" key="2">
    <source>
        <dbReference type="ARBA" id="ARBA00005336"/>
    </source>
</evidence>
<feature type="compositionally biased region" description="Polar residues" evidence="6">
    <location>
        <begin position="33"/>
        <end position="56"/>
    </location>
</feature>
<evidence type="ECO:0000256" key="5">
    <source>
        <dbReference type="ARBA" id="ARBA00023295"/>
    </source>
</evidence>
<evidence type="ECO:0000256" key="6">
    <source>
        <dbReference type="SAM" id="MobiDB-lite"/>
    </source>
</evidence>
<dbReference type="GO" id="GO:0004563">
    <property type="term" value="F:beta-N-acetylhexosaminidase activity"/>
    <property type="evidence" value="ECO:0007669"/>
    <property type="project" value="UniProtKB-EC"/>
</dbReference>
<feature type="chain" id="PRO_5008008832" description="beta-N-acetylhexosaminidase" evidence="7">
    <location>
        <begin position="21"/>
        <end position="395"/>
    </location>
</feature>
<dbReference type="InterPro" id="IPR001764">
    <property type="entry name" value="Glyco_hydro_3_N"/>
</dbReference>
<evidence type="ECO:0000256" key="4">
    <source>
        <dbReference type="ARBA" id="ARBA00022801"/>
    </source>
</evidence>
<feature type="signal peptide" evidence="7">
    <location>
        <begin position="1"/>
        <end position="20"/>
    </location>
</feature>
<feature type="region of interest" description="Disordered" evidence="6">
    <location>
        <begin position="30"/>
        <end position="60"/>
    </location>
</feature>
<evidence type="ECO:0000313" key="9">
    <source>
        <dbReference type="EMBL" id="ANI93829.1"/>
    </source>
</evidence>
<evidence type="ECO:0000259" key="8">
    <source>
        <dbReference type="Pfam" id="PF00933"/>
    </source>
</evidence>
<dbReference type="KEGG" id="dtm:BJL86_3070"/>
<keyword evidence="4" id="KW-0378">Hydrolase</keyword>
<dbReference type="PANTHER" id="PTHR30480:SF13">
    <property type="entry name" value="BETA-HEXOSAMINIDASE"/>
    <property type="match status" value="1"/>
</dbReference>
<protein>
    <recommendedName>
        <fullName evidence="3">beta-N-acetylhexosaminidase</fullName>
        <ecNumber evidence="3">3.2.1.52</ecNumber>
    </recommendedName>
</protein>
<gene>
    <name evidence="9" type="ORF">BJL86_3070</name>
</gene>
<comment type="similarity">
    <text evidence="2">Belongs to the glycosyl hydrolase 3 family.</text>
</comment>
<dbReference type="InterPro" id="IPR036962">
    <property type="entry name" value="Glyco_hydro_3_N_sf"/>
</dbReference>
<reference evidence="9 10" key="1">
    <citation type="submission" date="2016-06" db="EMBL/GenBank/DDBJ databases">
        <title>Complete genome sequence of a saline-alkali tolerant type strain Dietzia timorensis ID05-A0528T.</title>
        <authorList>
            <person name="Wu X."/>
        </authorList>
    </citation>
    <scope>NUCLEOTIDE SEQUENCE [LARGE SCALE GENOMIC DNA]</scope>
    <source>
        <strain evidence="9 10">ID05-A0528</strain>
    </source>
</reference>
<evidence type="ECO:0000256" key="1">
    <source>
        <dbReference type="ARBA" id="ARBA00001231"/>
    </source>
</evidence>
<comment type="catalytic activity">
    <reaction evidence="1">
        <text>Hydrolysis of terminal non-reducing N-acetyl-D-hexosamine residues in N-acetyl-beta-D-hexosaminides.</text>
        <dbReference type="EC" id="3.2.1.52"/>
    </reaction>
</comment>
<dbReference type="AlphaFoldDB" id="A0A173LQ65"/>
<dbReference type="InterPro" id="IPR050226">
    <property type="entry name" value="NagZ_Beta-hexosaminidase"/>
</dbReference>
<dbReference type="SUPFAM" id="SSF51445">
    <property type="entry name" value="(Trans)glycosidases"/>
    <property type="match status" value="1"/>
</dbReference>
<keyword evidence="9" id="KW-0449">Lipoprotein</keyword>
<accession>A0A173LQ65</accession>
<dbReference type="GO" id="GO:0005975">
    <property type="term" value="P:carbohydrate metabolic process"/>
    <property type="evidence" value="ECO:0007669"/>
    <property type="project" value="InterPro"/>
</dbReference>
<keyword evidence="7" id="KW-0732">Signal</keyword>
<dbReference type="Gene3D" id="3.20.20.300">
    <property type="entry name" value="Glycoside hydrolase, family 3, N-terminal domain"/>
    <property type="match status" value="1"/>
</dbReference>
<organism evidence="9 10">
    <name type="scientific">Dietzia timorensis</name>
    <dbReference type="NCBI Taxonomy" id="499555"/>
    <lineage>
        <taxon>Bacteria</taxon>
        <taxon>Bacillati</taxon>
        <taxon>Actinomycetota</taxon>
        <taxon>Actinomycetes</taxon>
        <taxon>Mycobacteriales</taxon>
        <taxon>Dietziaceae</taxon>
        <taxon>Dietzia</taxon>
    </lineage>
</organism>
<feature type="domain" description="Glycoside hydrolase family 3 N-terminal" evidence="8">
    <location>
        <begin position="70"/>
        <end position="386"/>
    </location>
</feature>
<dbReference type="GO" id="GO:0009254">
    <property type="term" value="P:peptidoglycan turnover"/>
    <property type="evidence" value="ECO:0007669"/>
    <property type="project" value="TreeGrafter"/>
</dbReference>
<evidence type="ECO:0000256" key="7">
    <source>
        <dbReference type="SAM" id="SignalP"/>
    </source>
</evidence>
<name>A0A173LQ65_9ACTN</name>
<evidence type="ECO:0000256" key="3">
    <source>
        <dbReference type="ARBA" id="ARBA00012663"/>
    </source>
</evidence>
<dbReference type="PANTHER" id="PTHR30480">
    <property type="entry name" value="BETA-HEXOSAMINIDASE-RELATED"/>
    <property type="match status" value="1"/>
</dbReference>
<keyword evidence="10" id="KW-1185">Reference proteome</keyword>
<dbReference type="PROSITE" id="PS51257">
    <property type="entry name" value="PROKAR_LIPOPROTEIN"/>
    <property type="match status" value="1"/>
</dbReference>
<keyword evidence="5" id="KW-0326">Glycosidase</keyword>